<dbReference type="InterPro" id="IPR029063">
    <property type="entry name" value="SAM-dependent_MTases_sf"/>
</dbReference>
<dbReference type="GO" id="GO:0032259">
    <property type="term" value="P:methylation"/>
    <property type="evidence" value="ECO:0007669"/>
    <property type="project" value="UniProtKB-KW"/>
</dbReference>
<dbReference type="RefSeq" id="WP_256418940.1">
    <property type="nucleotide sequence ID" value="NZ_JANHDL010000010.1"/>
</dbReference>
<feature type="domain" description="Type II methyltransferase M.TaqI-like" evidence="7">
    <location>
        <begin position="350"/>
        <end position="582"/>
    </location>
</feature>
<feature type="compositionally biased region" description="Basic and acidic residues" evidence="6">
    <location>
        <begin position="11"/>
        <end position="21"/>
    </location>
</feature>
<keyword evidence="3 8" id="KW-0808">Transferase</keyword>
<evidence type="ECO:0000256" key="1">
    <source>
        <dbReference type="ARBA" id="ARBA00011900"/>
    </source>
</evidence>
<keyword evidence="2 8" id="KW-0489">Methyltransferase</keyword>
<evidence type="ECO:0000256" key="4">
    <source>
        <dbReference type="ARBA" id="ARBA00022691"/>
    </source>
</evidence>
<evidence type="ECO:0000256" key="2">
    <source>
        <dbReference type="ARBA" id="ARBA00022603"/>
    </source>
</evidence>
<evidence type="ECO:0000313" key="8">
    <source>
        <dbReference type="EMBL" id="MFD1572314.1"/>
    </source>
</evidence>
<evidence type="ECO:0000256" key="6">
    <source>
        <dbReference type="SAM" id="MobiDB-lite"/>
    </source>
</evidence>
<feature type="region of interest" description="Disordered" evidence="6">
    <location>
        <begin position="970"/>
        <end position="992"/>
    </location>
</feature>
<feature type="compositionally biased region" description="Polar residues" evidence="6">
    <location>
        <begin position="1"/>
        <end position="10"/>
    </location>
</feature>
<gene>
    <name evidence="8" type="primary">pglX</name>
    <name evidence="8" type="ORF">ACFR9T_17320</name>
</gene>
<feature type="compositionally biased region" description="Basic and acidic residues" evidence="6">
    <location>
        <begin position="970"/>
        <end position="982"/>
    </location>
</feature>
<dbReference type="PROSITE" id="PS00092">
    <property type="entry name" value="N6_MTASE"/>
    <property type="match status" value="1"/>
</dbReference>
<evidence type="ECO:0000256" key="3">
    <source>
        <dbReference type="ARBA" id="ARBA00022679"/>
    </source>
</evidence>
<dbReference type="Gene3D" id="3.40.50.150">
    <property type="entry name" value="Vaccinia Virus protein VP39"/>
    <property type="match status" value="1"/>
</dbReference>
<dbReference type="NCBIfam" id="NF033454">
    <property type="entry name" value="BREX_5_MTaseX"/>
    <property type="match status" value="1"/>
</dbReference>
<feature type="region of interest" description="Disordered" evidence="6">
    <location>
        <begin position="1"/>
        <end position="21"/>
    </location>
</feature>
<dbReference type="PRINTS" id="PR00507">
    <property type="entry name" value="N12N6MTFRASE"/>
</dbReference>
<evidence type="ECO:0000313" key="9">
    <source>
        <dbReference type="Proteomes" id="UP001597185"/>
    </source>
</evidence>
<evidence type="ECO:0000259" key="7">
    <source>
        <dbReference type="Pfam" id="PF07669"/>
    </source>
</evidence>
<dbReference type="PANTHER" id="PTHR33841:SF1">
    <property type="entry name" value="DNA METHYLTRANSFERASE A"/>
    <property type="match status" value="1"/>
</dbReference>
<keyword evidence="4" id="KW-0949">S-adenosyl-L-methionine</keyword>
<dbReference type="InterPro" id="IPR002052">
    <property type="entry name" value="DNA_methylase_N6_adenine_CS"/>
</dbReference>
<accession>A0ABD6C5U0</accession>
<sequence>MESDSLSQRKAQLDKEEREHLEDVVTEMRERVEDNVEFQLTQKGLDDEPEDVDSLDEDIQQLVEAIELEAVDGETWSEAFDQYVTGVGYTIVNRLAALRCMEVRGFIDEEVTVFKDNGLTPAAETLVHKEFLLEDEAILEAYHNACDDLAEEIEILFDRSSAYSLIDPDDDTLEELCGMLDSVDDEVWRADDVLGWVYEYYNVKLLDDLRRKGDREGLEPEDVPPANQFYTPHWVVRMLTDNSLGKLYLEHTGELQDVVEAQEEFSPDERKNRPLSPDGSPDIADFCTYLVPSEEEGEPTDFDHPEELRVIDPACGSGHFLLYAFDVLERIWRAETGLADEEIPRKILQHNLYGVDLDMRACQLAAFNLYLKGRTRAEAEGADGFDMPEVGIVCADATIAEIDGVEAVFEEVAGDDEDVENALRRILDAFEEVHGLGSLLDVRGTLGDLFEDDSDVGGVQITLGDDPRESHTLGQVLHSLREAVEEHRESDSFLAQDLRSFVRLLDILAQDYDVALMNPPYGSKGRMPTRVQNYVEANYQYYPNYYVSFFEVCNRLSKRDGRIGMLVPRTFMFLSSYESFRGNIIGKEGGFDFLAEFGNGVLDNATVHTAGTVIRSSQKQQQGSFFRLYDLPGSEKESAFVDVISDADLNKKRRFDVELSTFADIPRTPICYSTPAPVRDLYDTDVLLDAEHAGVDARSKFTAVPGLQTSNNARFLRAHWETKSADTFRPLTKGGENAWITPQVTDMVEWGERGTMIRRSSPSFRIRNEEFYGEPGLTWNLIKQTGRRFGFYPGGLFSVNGLMLFPREDASLWTTMAILNSDLYHILFLSQTIERNWNPGEIGAAPWIGDIVESSEFEQLSKEQYEVVLSQRSAESTSPYYIAPTLYPNTDVTFFFDHPHAEIAKERYEVDRTEISEGASIKVAAREAEKGKIRKRARLEAISEKVDDAVYDAVNISPKTQEEIREEIFLRTSESPEDREVPDPESVPEVPGNVDKQVKDLVHHFAMEAVREEDDGVVPLHGVDDQPNILDRIVERFEDAYGVYAGDRLVEVDEILGTESAAEEAYPNLRRWITENLFDYHVSQMENTPIVWKLTTERLLADSTGEGFACFVDYHSLGSGLFDRLTNQYLEPRKAELRERRSAANRRRSDDSLSASEQAEAAEQYERCASGLNQISVFEDVIQELGSTDERDFDDEDRQHVEELAPKVATFREETRERVETLAELRERNGEEWFQDTFSDNFWNAVDEWREEWVDALEELERACEQYAKPVDEPVEAHLADLFDYFNWRLKGSDHYSSTGILFMTYYFEREGADLLDEDGQPYDNLTEDERLLASLAMGLDDSSIVDEEYLEEMADEEDVAKVDDLPPLAEFKALAEEIDDRCQAVDKRIPSDWSDRALSEITTAGYQPNRKHGAEINIIPLADAEIVPETVDRQVL</sequence>
<dbReference type="PANTHER" id="PTHR33841">
    <property type="entry name" value="DNA METHYLTRANSFERASE YEEA-RELATED"/>
    <property type="match status" value="1"/>
</dbReference>
<comment type="caution">
    <text evidence="8">The sequence shown here is derived from an EMBL/GenBank/DDBJ whole genome shotgun (WGS) entry which is preliminary data.</text>
</comment>
<feature type="region of interest" description="Disordered" evidence="6">
    <location>
        <begin position="1136"/>
        <end position="1160"/>
    </location>
</feature>
<protein>
    <recommendedName>
        <fullName evidence="1">site-specific DNA-methyltransferase (adenine-specific)</fullName>
        <ecNumber evidence="1">2.1.1.72</ecNumber>
    </recommendedName>
</protein>
<evidence type="ECO:0000256" key="5">
    <source>
        <dbReference type="ARBA" id="ARBA00047942"/>
    </source>
</evidence>
<dbReference type="GO" id="GO:0009007">
    <property type="term" value="F:site-specific DNA-methyltransferase (adenine-specific) activity"/>
    <property type="evidence" value="ECO:0007669"/>
    <property type="project" value="UniProtKB-EC"/>
</dbReference>
<dbReference type="EC" id="2.1.1.72" evidence="1"/>
<reference evidence="8 9" key="1">
    <citation type="journal article" date="2019" name="Int. J. Syst. Evol. Microbiol.">
        <title>The Global Catalogue of Microorganisms (GCM) 10K type strain sequencing project: providing services to taxonomists for standard genome sequencing and annotation.</title>
        <authorList>
            <consortium name="The Broad Institute Genomics Platform"/>
            <consortium name="The Broad Institute Genome Sequencing Center for Infectious Disease"/>
            <person name="Wu L."/>
            <person name="Ma J."/>
        </authorList>
    </citation>
    <scope>NUCLEOTIDE SEQUENCE [LARGE SCALE GENOMIC DNA]</scope>
    <source>
        <strain evidence="8 9">CGMCC 1.12689</strain>
    </source>
</reference>
<dbReference type="InterPro" id="IPR050953">
    <property type="entry name" value="N4_N6_ade-DNA_methylase"/>
</dbReference>
<dbReference type="Proteomes" id="UP001597185">
    <property type="component" value="Unassembled WGS sequence"/>
</dbReference>
<organism evidence="8 9">
    <name type="scientific">Halorubrum laminariae</name>
    <dbReference type="NCBI Taxonomy" id="1433523"/>
    <lineage>
        <taxon>Archaea</taxon>
        <taxon>Methanobacteriati</taxon>
        <taxon>Methanobacteriota</taxon>
        <taxon>Stenosarchaea group</taxon>
        <taxon>Halobacteria</taxon>
        <taxon>Halobacteriales</taxon>
        <taxon>Haloferacaceae</taxon>
        <taxon>Halorubrum</taxon>
    </lineage>
</organism>
<dbReference type="Pfam" id="PF07669">
    <property type="entry name" value="Eco57I"/>
    <property type="match status" value="1"/>
</dbReference>
<dbReference type="InterPro" id="IPR011639">
    <property type="entry name" value="MethylTrfase_TaqI-like_dom"/>
</dbReference>
<proteinExistence type="predicted"/>
<feature type="compositionally biased region" description="Basic and acidic residues" evidence="6">
    <location>
        <begin position="1136"/>
        <end position="1151"/>
    </location>
</feature>
<dbReference type="EMBL" id="JBHUDB010000025">
    <property type="protein sequence ID" value="MFD1572314.1"/>
    <property type="molecule type" value="Genomic_DNA"/>
</dbReference>
<dbReference type="SUPFAM" id="SSF53335">
    <property type="entry name" value="S-adenosyl-L-methionine-dependent methyltransferases"/>
    <property type="match status" value="1"/>
</dbReference>
<keyword evidence="9" id="KW-1185">Reference proteome</keyword>
<comment type="catalytic activity">
    <reaction evidence="5">
        <text>a 2'-deoxyadenosine in DNA + S-adenosyl-L-methionine = an N(6)-methyl-2'-deoxyadenosine in DNA + S-adenosyl-L-homocysteine + H(+)</text>
        <dbReference type="Rhea" id="RHEA:15197"/>
        <dbReference type="Rhea" id="RHEA-COMP:12418"/>
        <dbReference type="Rhea" id="RHEA-COMP:12419"/>
        <dbReference type="ChEBI" id="CHEBI:15378"/>
        <dbReference type="ChEBI" id="CHEBI:57856"/>
        <dbReference type="ChEBI" id="CHEBI:59789"/>
        <dbReference type="ChEBI" id="CHEBI:90615"/>
        <dbReference type="ChEBI" id="CHEBI:90616"/>
        <dbReference type="EC" id="2.1.1.72"/>
    </reaction>
</comment>
<name>A0ABD6C5U0_9EURY</name>